<dbReference type="RefSeq" id="WP_377102168.1">
    <property type="nucleotide sequence ID" value="NZ_JBHTHU010000021.1"/>
</dbReference>
<evidence type="ECO:0000313" key="4">
    <source>
        <dbReference type="EMBL" id="MFD0751860.1"/>
    </source>
</evidence>
<feature type="domain" description="FecR protein" evidence="2">
    <location>
        <begin position="190"/>
        <end position="285"/>
    </location>
</feature>
<dbReference type="Gene3D" id="2.60.120.1440">
    <property type="match status" value="1"/>
</dbReference>
<comment type="caution">
    <text evidence="4">The sequence shown here is derived from an EMBL/GenBank/DDBJ whole genome shotgun (WGS) entry which is preliminary data.</text>
</comment>
<organism evidence="4 5">
    <name type="scientific">Mucilaginibacter calamicampi</name>
    <dbReference type="NCBI Taxonomy" id="1302352"/>
    <lineage>
        <taxon>Bacteria</taxon>
        <taxon>Pseudomonadati</taxon>
        <taxon>Bacteroidota</taxon>
        <taxon>Sphingobacteriia</taxon>
        <taxon>Sphingobacteriales</taxon>
        <taxon>Sphingobacteriaceae</taxon>
        <taxon>Mucilaginibacter</taxon>
    </lineage>
</organism>
<dbReference type="Pfam" id="PF16344">
    <property type="entry name" value="FecR_C"/>
    <property type="match status" value="1"/>
</dbReference>
<evidence type="ECO:0000259" key="2">
    <source>
        <dbReference type="Pfam" id="PF04773"/>
    </source>
</evidence>
<keyword evidence="5" id="KW-1185">Reference proteome</keyword>
<dbReference type="InterPro" id="IPR032508">
    <property type="entry name" value="FecR_C"/>
</dbReference>
<keyword evidence="1" id="KW-1133">Transmembrane helix</keyword>
<reference evidence="5" key="1">
    <citation type="journal article" date="2019" name="Int. J. Syst. Evol. Microbiol.">
        <title>The Global Catalogue of Microorganisms (GCM) 10K type strain sequencing project: providing services to taxonomists for standard genome sequencing and annotation.</title>
        <authorList>
            <consortium name="The Broad Institute Genomics Platform"/>
            <consortium name="The Broad Institute Genome Sequencing Center for Infectious Disease"/>
            <person name="Wu L."/>
            <person name="Ma J."/>
        </authorList>
    </citation>
    <scope>NUCLEOTIDE SEQUENCE [LARGE SCALE GENOMIC DNA]</scope>
    <source>
        <strain evidence="5">CCUG 63418</strain>
    </source>
</reference>
<dbReference type="EMBL" id="JBHTHU010000021">
    <property type="protein sequence ID" value="MFD0751860.1"/>
    <property type="molecule type" value="Genomic_DNA"/>
</dbReference>
<keyword evidence="1" id="KW-0812">Transmembrane</keyword>
<dbReference type="InterPro" id="IPR012373">
    <property type="entry name" value="Ferrdict_sens_TM"/>
</dbReference>
<protein>
    <submittedName>
        <fullName evidence="4">FecR family protein</fullName>
    </submittedName>
</protein>
<evidence type="ECO:0000256" key="1">
    <source>
        <dbReference type="SAM" id="Phobius"/>
    </source>
</evidence>
<evidence type="ECO:0000259" key="3">
    <source>
        <dbReference type="Pfam" id="PF16344"/>
    </source>
</evidence>
<dbReference type="InterPro" id="IPR006860">
    <property type="entry name" value="FecR"/>
</dbReference>
<accession>A0ABW2Z1B0</accession>
<evidence type="ECO:0000313" key="5">
    <source>
        <dbReference type="Proteomes" id="UP001596958"/>
    </source>
</evidence>
<gene>
    <name evidence="4" type="ORF">ACFQZS_17030</name>
</gene>
<dbReference type="PANTHER" id="PTHR30273">
    <property type="entry name" value="PERIPLASMIC SIGNAL SENSOR AND SIGMA FACTOR ACTIVATOR FECR-RELATED"/>
    <property type="match status" value="1"/>
</dbReference>
<keyword evidence="1" id="KW-0472">Membrane</keyword>
<feature type="domain" description="Protein FecR C-terminal" evidence="3">
    <location>
        <begin position="330"/>
        <end position="394"/>
    </location>
</feature>
<dbReference type="Pfam" id="PF04773">
    <property type="entry name" value="FecR"/>
    <property type="match status" value="1"/>
</dbReference>
<sequence>MPDKDITQLLDQESFLNYCFGRSDSDVRYWTKWIADHPDEAMQVEELKRTVIMMAKASQVALRDKHFEELQQKIAGSPVIVPMRKKTFRISVWSAAAAVLIIAGAALLFYAEKQPEQNNVLALKKEIKPGGNKAILTLANGQKISLSDSDNGQIAMQSSIKITKTAEGEIVYETPVGLIENSEAKPEYNTIEAPVGGQWQVILPDRSKVWLNAKSSLTYPTFFTGNERKVQLKGEAYFEIAHNENMPFKVAGKTQTVEVLGTHFDIMAYEDEQIARTTLLEGSVKIADSGKSRVLVPGEQALVGHGAIRVTNNIDLEDVMAWKNGYFKFNESLESIMRKIARWYDVQVVYAGNVDPSIKFGGKISRYKNLSSALKIMELTGNVHFIVEGRRVTVMQ</sequence>
<proteinExistence type="predicted"/>
<name>A0ABW2Z1B0_9SPHI</name>
<dbReference type="PANTHER" id="PTHR30273:SF2">
    <property type="entry name" value="PROTEIN FECR"/>
    <property type="match status" value="1"/>
</dbReference>
<dbReference type="Proteomes" id="UP001596958">
    <property type="component" value="Unassembled WGS sequence"/>
</dbReference>
<dbReference type="Gene3D" id="3.55.50.30">
    <property type="match status" value="1"/>
</dbReference>
<feature type="transmembrane region" description="Helical" evidence="1">
    <location>
        <begin position="90"/>
        <end position="111"/>
    </location>
</feature>